<gene>
    <name evidence="1" type="ORF">K3F53_07560</name>
</gene>
<keyword evidence="2" id="KW-1185">Reference proteome</keyword>
<organism evidence="1 2">
    <name type="scientific">Aneurinibacillus thermoaerophilus</name>
    <dbReference type="NCBI Taxonomy" id="143495"/>
    <lineage>
        <taxon>Bacteria</taxon>
        <taxon>Bacillati</taxon>
        <taxon>Bacillota</taxon>
        <taxon>Bacilli</taxon>
        <taxon>Bacillales</taxon>
        <taxon>Paenibacillaceae</taxon>
        <taxon>Aneurinibacillus group</taxon>
        <taxon>Aneurinibacillus</taxon>
    </lineage>
</organism>
<protein>
    <submittedName>
        <fullName evidence="1">Heterocycloanthracin/sonorensin family bacteriocin</fullName>
    </submittedName>
</protein>
<dbReference type="Proteomes" id="UP000826616">
    <property type="component" value="Chromosome"/>
</dbReference>
<dbReference type="EMBL" id="CP080764">
    <property type="protein sequence ID" value="QYY44029.1"/>
    <property type="molecule type" value="Genomic_DNA"/>
</dbReference>
<sequence length="93" mass="10987">MDDFKDELQELNVDHFEAGQLVSYDNQSQYYVDQSRQCSNCFHCTRCFNCSRCSNCFNCFRCFNCFNCFRCFNCFHCTRCFNCSNCSRCGGGR</sequence>
<dbReference type="GeneID" id="97141221"/>
<evidence type="ECO:0000313" key="2">
    <source>
        <dbReference type="Proteomes" id="UP000826616"/>
    </source>
</evidence>
<evidence type="ECO:0000313" key="1">
    <source>
        <dbReference type="EMBL" id="QYY44029.1"/>
    </source>
</evidence>
<dbReference type="NCBIfam" id="TIGR03601">
    <property type="entry name" value="B_an_ocin"/>
    <property type="match status" value="1"/>
</dbReference>
<name>A0ABX8YFG9_ANETH</name>
<dbReference type="RefSeq" id="WP_220560128.1">
    <property type="nucleotide sequence ID" value="NZ_CP080764.1"/>
</dbReference>
<proteinExistence type="predicted"/>
<dbReference type="InterPro" id="IPR019890">
    <property type="entry name" value="Bacteriocin/sonorensin"/>
</dbReference>
<reference evidence="1 2" key="1">
    <citation type="submission" date="2021-08" db="EMBL/GenBank/DDBJ databases">
        <title>Complete genome sequence of the strain Aneurinibacillus thermoaerophilus CCM 8960.</title>
        <authorList>
            <person name="Musilova J."/>
            <person name="Kourilova X."/>
            <person name="Pernicova I."/>
            <person name="Bezdicek M."/>
            <person name="Lengerova M."/>
            <person name="Obruca S."/>
            <person name="Sedlar K."/>
        </authorList>
    </citation>
    <scope>NUCLEOTIDE SEQUENCE [LARGE SCALE GENOMIC DNA]</scope>
    <source>
        <strain evidence="1 2">CCM 8960</strain>
    </source>
</reference>
<accession>A0ABX8YFG9</accession>